<evidence type="ECO:0000313" key="2">
    <source>
        <dbReference type="EMBL" id="SDM66930.1"/>
    </source>
</evidence>
<keyword evidence="1" id="KW-0812">Transmembrane</keyword>
<evidence type="ECO:0000313" key="3">
    <source>
        <dbReference type="Proteomes" id="UP000199370"/>
    </source>
</evidence>
<name>A0A1G9V490_9EURY</name>
<dbReference type="Proteomes" id="UP000199370">
    <property type="component" value="Unassembled WGS sequence"/>
</dbReference>
<reference evidence="2 3" key="1">
    <citation type="submission" date="2016-10" db="EMBL/GenBank/DDBJ databases">
        <authorList>
            <person name="de Groot N.N."/>
        </authorList>
    </citation>
    <scope>NUCLEOTIDE SEQUENCE [LARGE SCALE GENOMIC DNA]</scope>
    <source>
        <strain evidence="3">EB21,IBRC-M 10013,KCTC 4048</strain>
    </source>
</reference>
<keyword evidence="1" id="KW-0472">Membrane</keyword>
<feature type="transmembrane region" description="Helical" evidence="1">
    <location>
        <begin position="44"/>
        <end position="64"/>
    </location>
</feature>
<organism evidence="2 3">
    <name type="scientific">Haloarchaeobius iranensis</name>
    <dbReference type="NCBI Taxonomy" id="996166"/>
    <lineage>
        <taxon>Archaea</taxon>
        <taxon>Methanobacteriati</taxon>
        <taxon>Methanobacteriota</taxon>
        <taxon>Stenosarchaea group</taxon>
        <taxon>Halobacteria</taxon>
        <taxon>Halobacteriales</taxon>
        <taxon>Halorubellaceae</taxon>
        <taxon>Haloarchaeobius</taxon>
    </lineage>
</organism>
<evidence type="ECO:0000256" key="1">
    <source>
        <dbReference type="SAM" id="Phobius"/>
    </source>
</evidence>
<dbReference type="AlphaFoldDB" id="A0A1G9V490"/>
<dbReference type="EMBL" id="FNIA01000005">
    <property type="protein sequence ID" value="SDM66930.1"/>
    <property type="molecule type" value="Genomic_DNA"/>
</dbReference>
<feature type="transmembrane region" description="Helical" evidence="1">
    <location>
        <begin position="18"/>
        <end position="38"/>
    </location>
</feature>
<dbReference type="RefSeq" id="WP_089732180.1">
    <property type="nucleotide sequence ID" value="NZ_FNIA01000005.1"/>
</dbReference>
<gene>
    <name evidence="2" type="ORF">SAMN05192554_105181</name>
</gene>
<feature type="transmembrane region" description="Helical" evidence="1">
    <location>
        <begin position="104"/>
        <end position="129"/>
    </location>
</feature>
<accession>A0A1G9V490</accession>
<sequence>MGNIGETPVRSMDYVRRVFAFTATSVLCAVILVAGATALPVPHVVGEVMLSVAIGGVGLGVLGFGRLRNTLDYEGIENRDDASLPLQTLLVIVDFVEWRTWGNLLGLACYVVGGLLVFLSIASVIGAVVG</sequence>
<proteinExistence type="predicted"/>
<keyword evidence="1" id="KW-1133">Transmembrane helix</keyword>
<keyword evidence="3" id="KW-1185">Reference proteome</keyword>
<protein>
    <submittedName>
        <fullName evidence="2">Uncharacterized protein</fullName>
    </submittedName>
</protein>